<reference evidence="1" key="1">
    <citation type="submission" date="2021-11" db="EMBL/GenBank/DDBJ databases">
        <title>BS-T2-15 a new species belonging to the Comamonadaceae family isolated from the soil of a French oak forest.</title>
        <authorList>
            <person name="Mieszkin S."/>
            <person name="Alain K."/>
        </authorList>
    </citation>
    <scope>NUCLEOTIDE SEQUENCE</scope>
    <source>
        <strain evidence="1">BS-T2-15</strain>
    </source>
</reference>
<dbReference type="GO" id="GO:0008168">
    <property type="term" value="F:methyltransferase activity"/>
    <property type="evidence" value="ECO:0007669"/>
    <property type="project" value="UniProtKB-KW"/>
</dbReference>
<keyword evidence="1" id="KW-0489">Methyltransferase</keyword>
<protein>
    <submittedName>
        <fullName evidence="1">Class I SAM-dependent methyltransferase</fullName>
    </submittedName>
</protein>
<dbReference type="Gene3D" id="3.40.50.150">
    <property type="entry name" value="Vaccinia Virus protein VP39"/>
    <property type="match status" value="1"/>
</dbReference>
<dbReference type="Proteomes" id="UP001139353">
    <property type="component" value="Unassembled WGS sequence"/>
</dbReference>
<name>A0A9X2BY40_9BURK</name>
<organism evidence="1 2">
    <name type="scientific">Scleromatobacter humisilvae</name>
    <dbReference type="NCBI Taxonomy" id="2897159"/>
    <lineage>
        <taxon>Bacteria</taxon>
        <taxon>Pseudomonadati</taxon>
        <taxon>Pseudomonadota</taxon>
        <taxon>Betaproteobacteria</taxon>
        <taxon>Burkholderiales</taxon>
        <taxon>Sphaerotilaceae</taxon>
        <taxon>Scleromatobacter</taxon>
    </lineage>
</organism>
<dbReference type="AlphaFoldDB" id="A0A9X2BY40"/>
<dbReference type="RefSeq" id="WP_275681256.1">
    <property type="nucleotide sequence ID" value="NZ_JAJLJH010000001.1"/>
</dbReference>
<evidence type="ECO:0000313" key="2">
    <source>
        <dbReference type="Proteomes" id="UP001139353"/>
    </source>
</evidence>
<keyword evidence="2" id="KW-1185">Reference proteome</keyword>
<dbReference type="PANTHER" id="PTHR20974">
    <property type="entry name" value="UPF0585 PROTEIN CG18661"/>
    <property type="match status" value="1"/>
</dbReference>
<dbReference type="Pfam" id="PF06080">
    <property type="entry name" value="DUF938"/>
    <property type="match status" value="1"/>
</dbReference>
<keyword evidence="1" id="KW-0808">Transferase</keyword>
<sequence>MTDTVRLSSPAAERNRQPILDVLRRVLPPSGRALEIASGSGQHVSWFARHLPGWTWQPTEFAAASLPSIAAWSVLDEADLAESPSSAAGTGPLANVLPPLQLDVCAPAWPVAGAFDAITCANMIHASPPATLPGLMQGAGRHLAPAGVLVTYGPYILDDEPLTPSNVEFDAWLKTRDPSWGIRRLADAVAHARHAGLRLRERVAMPANNLMLVFEREGVRA</sequence>
<evidence type="ECO:0000313" key="1">
    <source>
        <dbReference type="EMBL" id="MCK9685248.1"/>
    </source>
</evidence>
<comment type="caution">
    <text evidence="1">The sequence shown here is derived from an EMBL/GenBank/DDBJ whole genome shotgun (WGS) entry which is preliminary data.</text>
</comment>
<dbReference type="GO" id="GO:0032259">
    <property type="term" value="P:methylation"/>
    <property type="evidence" value="ECO:0007669"/>
    <property type="project" value="UniProtKB-KW"/>
</dbReference>
<dbReference type="PANTHER" id="PTHR20974:SF0">
    <property type="entry name" value="UPF0585 PROTEIN CG18661"/>
    <property type="match status" value="1"/>
</dbReference>
<gene>
    <name evidence="1" type="ORF">LPC04_05920</name>
</gene>
<dbReference type="InterPro" id="IPR029063">
    <property type="entry name" value="SAM-dependent_MTases_sf"/>
</dbReference>
<dbReference type="EMBL" id="JAJLJH010000001">
    <property type="protein sequence ID" value="MCK9685248.1"/>
    <property type="molecule type" value="Genomic_DNA"/>
</dbReference>
<accession>A0A9X2BY40</accession>
<dbReference type="SUPFAM" id="SSF53335">
    <property type="entry name" value="S-adenosyl-L-methionine-dependent methyltransferases"/>
    <property type="match status" value="1"/>
</dbReference>
<proteinExistence type="predicted"/>
<dbReference type="InterPro" id="IPR010342">
    <property type="entry name" value="DUF938"/>
</dbReference>